<proteinExistence type="predicted"/>
<reference evidence="2 3" key="1">
    <citation type="submission" date="2019-04" db="EMBL/GenBank/DDBJ databases">
        <title>Vagococcus sp. nov., isolated from faeces of yaks (Bos grunniens).</title>
        <authorList>
            <person name="Ge Y."/>
        </authorList>
    </citation>
    <scope>NUCLEOTIDE SEQUENCE [LARGE SCALE GENOMIC DNA]</scope>
    <source>
        <strain evidence="2 3">MN-17</strain>
    </source>
</reference>
<dbReference type="InterPro" id="IPR036388">
    <property type="entry name" value="WH-like_DNA-bd_sf"/>
</dbReference>
<dbReference type="CDD" id="cd00090">
    <property type="entry name" value="HTH_ARSR"/>
    <property type="match status" value="1"/>
</dbReference>
<dbReference type="InterPro" id="IPR011991">
    <property type="entry name" value="ArsR-like_HTH"/>
</dbReference>
<evidence type="ECO:0000313" key="2">
    <source>
        <dbReference type="EMBL" id="QCI87404.1"/>
    </source>
</evidence>
<gene>
    <name evidence="2" type="ORF">FA707_08495</name>
</gene>
<dbReference type="Gene3D" id="1.10.10.10">
    <property type="entry name" value="Winged helix-like DNA-binding domain superfamily/Winged helix DNA-binding domain"/>
    <property type="match status" value="1"/>
</dbReference>
<keyword evidence="3" id="KW-1185">Reference proteome</keyword>
<dbReference type="RefSeq" id="WP_136954223.1">
    <property type="nucleotide sequence ID" value="NZ_CP039712.1"/>
</dbReference>
<dbReference type="Pfam" id="PF12840">
    <property type="entry name" value="HTH_20"/>
    <property type="match status" value="1"/>
</dbReference>
<sequence>MELNITNDSLPVFESLANATRLEILRFIGSEKKSVGEIAEHLNLSNSITTRHIQKMEDANILTSERGLKEHRNKKMVSLKVDTINILFPQKIYKEYNLHTTEVKIGHFTNFSVEPSCGLATIQNVIGKTDEPVFFLDPQRVDASIIWFSDGFIEYKIPNFLKKNEELELLELSFEIASEFPISNNNWPSDISIYINDKKVAVYTVPGNFSDVRGTLTPSWWKDEYSQYGLLKHLRINKKDTGIDGKFFSSVNIHDLNLHDQPYIKLRFQIDEDAINKGGFTIFGKGFGNNDQDIIVNMYYQ</sequence>
<dbReference type="EMBL" id="CP039712">
    <property type="protein sequence ID" value="QCI87404.1"/>
    <property type="molecule type" value="Genomic_DNA"/>
</dbReference>
<dbReference type="InterPro" id="IPR036390">
    <property type="entry name" value="WH_DNA-bd_sf"/>
</dbReference>
<dbReference type="GO" id="GO:0003700">
    <property type="term" value="F:DNA-binding transcription factor activity"/>
    <property type="evidence" value="ECO:0007669"/>
    <property type="project" value="InterPro"/>
</dbReference>
<dbReference type="SUPFAM" id="SSF46785">
    <property type="entry name" value="Winged helix' DNA-binding domain"/>
    <property type="match status" value="1"/>
</dbReference>
<dbReference type="InterPro" id="IPR001845">
    <property type="entry name" value="HTH_ArsR_DNA-bd_dom"/>
</dbReference>
<dbReference type="AlphaFoldDB" id="A0A4D7CVF0"/>
<organism evidence="2 3">
    <name type="scientific">Vagococcus zengguangii</name>
    <dbReference type="NCBI Taxonomy" id="2571750"/>
    <lineage>
        <taxon>Bacteria</taxon>
        <taxon>Bacillati</taxon>
        <taxon>Bacillota</taxon>
        <taxon>Bacilli</taxon>
        <taxon>Lactobacillales</taxon>
        <taxon>Enterococcaceae</taxon>
        <taxon>Vagococcus</taxon>
    </lineage>
</organism>
<dbReference type="SMART" id="SM00418">
    <property type="entry name" value="HTH_ARSR"/>
    <property type="match status" value="1"/>
</dbReference>
<evidence type="ECO:0000256" key="1">
    <source>
        <dbReference type="ARBA" id="ARBA00023125"/>
    </source>
</evidence>
<dbReference type="Proteomes" id="UP000298615">
    <property type="component" value="Chromosome"/>
</dbReference>
<keyword evidence="1" id="KW-0238">DNA-binding</keyword>
<evidence type="ECO:0000313" key="3">
    <source>
        <dbReference type="Proteomes" id="UP000298615"/>
    </source>
</evidence>
<dbReference type="GO" id="GO:0003677">
    <property type="term" value="F:DNA binding"/>
    <property type="evidence" value="ECO:0007669"/>
    <property type="project" value="UniProtKB-KW"/>
</dbReference>
<accession>A0A4D7CVF0</accession>
<dbReference type="OrthoDB" id="9781958at2"/>
<name>A0A4D7CVF0_9ENTE</name>
<protein>
    <submittedName>
        <fullName evidence="2">ArsR family transcriptional regulator</fullName>
    </submittedName>
</protein>
<dbReference type="KEGG" id="vao:FA707_08495"/>